<evidence type="ECO:0000259" key="4">
    <source>
        <dbReference type="PROSITE" id="PS50054"/>
    </source>
</evidence>
<comment type="caution">
    <text evidence="6">The sequence shown here is derived from an EMBL/GenBank/DDBJ whole genome shotgun (WGS) entry which is preliminary data.</text>
</comment>
<protein>
    <recommendedName>
        <fullName evidence="8">Protein-serine/threonine phosphatase</fullName>
    </recommendedName>
</protein>
<dbReference type="PROSITE" id="PS00383">
    <property type="entry name" value="TYR_PHOSPHATASE_1"/>
    <property type="match status" value="1"/>
</dbReference>
<gene>
    <name evidence="6" type="ORF">CEUSTIGMA_g13532.t1</name>
</gene>
<evidence type="ECO:0000256" key="1">
    <source>
        <dbReference type="ARBA" id="ARBA00022801"/>
    </source>
</evidence>
<evidence type="ECO:0000313" key="6">
    <source>
        <dbReference type="EMBL" id="GAX86119.1"/>
    </source>
</evidence>
<dbReference type="SUPFAM" id="SSF55753">
    <property type="entry name" value="Actin depolymerizing proteins"/>
    <property type="match status" value="1"/>
</dbReference>
<reference evidence="6 7" key="1">
    <citation type="submission" date="2017-08" db="EMBL/GenBank/DDBJ databases">
        <title>Acidophilic green algal genome provides insights into adaptation to an acidic environment.</title>
        <authorList>
            <person name="Hirooka S."/>
            <person name="Hirose Y."/>
            <person name="Kanesaki Y."/>
            <person name="Higuchi S."/>
            <person name="Fujiwara T."/>
            <person name="Onuma R."/>
            <person name="Era A."/>
            <person name="Ohbayashi R."/>
            <person name="Uzuka A."/>
            <person name="Nozaki H."/>
            <person name="Yoshikawa H."/>
            <person name="Miyagishima S.Y."/>
        </authorList>
    </citation>
    <scope>NUCLEOTIDE SEQUENCE [LARGE SCALE GENOMIC DNA]</scope>
    <source>
        <strain evidence="6 7">NIES-2499</strain>
    </source>
</reference>
<evidence type="ECO:0000256" key="2">
    <source>
        <dbReference type="ARBA" id="ARBA00022912"/>
    </source>
</evidence>
<dbReference type="EMBL" id="BEGY01000230">
    <property type="protein sequence ID" value="GAX86119.1"/>
    <property type="molecule type" value="Genomic_DNA"/>
</dbReference>
<dbReference type="Pfam" id="PF00782">
    <property type="entry name" value="DSPc"/>
    <property type="match status" value="1"/>
</dbReference>
<dbReference type="AlphaFoldDB" id="A0A250XT28"/>
<proteinExistence type="predicted"/>
<dbReference type="InterPro" id="IPR020422">
    <property type="entry name" value="TYR_PHOSPHATASE_DUAL_dom"/>
</dbReference>
<accession>A0A250XT28</accession>
<feature type="region of interest" description="Disordered" evidence="3">
    <location>
        <begin position="601"/>
        <end position="660"/>
    </location>
</feature>
<keyword evidence="2" id="KW-0904">Protein phosphatase</keyword>
<feature type="domain" description="Tyrosine specific protein phosphatases" evidence="5">
    <location>
        <begin position="150"/>
        <end position="204"/>
    </location>
</feature>
<dbReference type="STRING" id="1157962.A0A250XT28"/>
<dbReference type="SMART" id="SM00195">
    <property type="entry name" value="DSPc"/>
    <property type="match status" value="1"/>
</dbReference>
<dbReference type="InterPro" id="IPR000387">
    <property type="entry name" value="Tyr_Pase_dom"/>
</dbReference>
<dbReference type="InterPro" id="IPR000340">
    <property type="entry name" value="Dual-sp_phosphatase_cat-dom"/>
</dbReference>
<keyword evidence="1" id="KW-0378">Hydrolase</keyword>
<dbReference type="InterPro" id="IPR016130">
    <property type="entry name" value="Tyr_Pase_AS"/>
</dbReference>
<sequence length="660" mass="71102">MSVSVAALEQCQFPLFRNRFFGAAVWLNDPASLMDSRASDMTNQNHLQRPNLRTLDLKSLQKDDGPLSETQQRRAKFQFFEKQCSQVSDRLYLSGDAVARSREILQESGITHVVNCVGFICKEYFKDEGLQYRTYFLQDTPGEDILAVLYDALEFIDSALKAGGRVLVHCSQGVSRSATIVIAYLMWKTGGSYDEVFAKVKEARGVANPNIGFTCQLLQWQKRRQLQAPARVRLYRMVPHHTQAPWILVAKSVPVPKLYPNNTYRELDPRGAFIVHAPDRICIWIGRRCLPDLATAARYHASLLVKYEHVQLLNRIPHFSNSGGDSSLCEDPASSLRPSSGPGIVEVLQGYEPSDVLSLLDPPALDPEAVRRNARRASITEEGLASASSSCLPATSVDAAMMAADLTPSASTLFTMHTGRAGAGNNSIPDPLLCSGASSDSGNPSSSAAAMMGMMMVDSPLASAGDLAQGLSSLRLPTGESSTNNQMDTHYSNHSLQGYSAGVKSISPLDIREVDEYTPDYELLLSSLRSSVGGGRAVSYSIGTGSSMAGGGAGHTSVGIPAASVGNAFMSSVSVPLIRTMNRSAISDNPRNPVALAAAADALHGTSRPESPASAEGRLRKSRRSESQMQLDMPSDKAGKAITWPSLHTSIGDEEMPSIS</sequence>
<dbReference type="Gene3D" id="3.90.190.10">
    <property type="entry name" value="Protein tyrosine phosphatase superfamily"/>
    <property type="match status" value="1"/>
</dbReference>
<organism evidence="6 7">
    <name type="scientific">Chlamydomonas eustigma</name>
    <dbReference type="NCBI Taxonomy" id="1157962"/>
    <lineage>
        <taxon>Eukaryota</taxon>
        <taxon>Viridiplantae</taxon>
        <taxon>Chlorophyta</taxon>
        <taxon>core chlorophytes</taxon>
        <taxon>Chlorophyceae</taxon>
        <taxon>CS clade</taxon>
        <taxon>Chlamydomonadales</taxon>
        <taxon>Chlamydomonadaceae</taxon>
        <taxon>Chlamydomonas</taxon>
    </lineage>
</organism>
<dbReference type="SUPFAM" id="SSF52799">
    <property type="entry name" value="(Phosphotyrosine protein) phosphatases II"/>
    <property type="match status" value="1"/>
</dbReference>
<dbReference type="PANTHER" id="PTHR46381:SF2">
    <property type="entry name" value="MAP KINASE PHOSPHATASE"/>
    <property type="match status" value="1"/>
</dbReference>
<dbReference type="OrthoDB" id="165342at2759"/>
<dbReference type="Proteomes" id="UP000232323">
    <property type="component" value="Unassembled WGS sequence"/>
</dbReference>
<dbReference type="CDD" id="cd14498">
    <property type="entry name" value="DSP"/>
    <property type="match status" value="1"/>
</dbReference>
<dbReference type="GO" id="GO:0004721">
    <property type="term" value="F:phosphoprotein phosphatase activity"/>
    <property type="evidence" value="ECO:0007669"/>
    <property type="project" value="UniProtKB-KW"/>
</dbReference>
<feature type="domain" description="Tyrosine-protein phosphatase" evidence="4">
    <location>
        <begin position="83"/>
        <end position="226"/>
    </location>
</feature>
<evidence type="ECO:0000313" key="7">
    <source>
        <dbReference type="Proteomes" id="UP000232323"/>
    </source>
</evidence>
<evidence type="ECO:0000259" key="5">
    <source>
        <dbReference type="PROSITE" id="PS50056"/>
    </source>
</evidence>
<dbReference type="InterPro" id="IPR029021">
    <property type="entry name" value="Prot-tyrosine_phosphatase-like"/>
</dbReference>
<keyword evidence="7" id="KW-1185">Reference proteome</keyword>
<dbReference type="PANTHER" id="PTHR46381">
    <property type="entry name" value="MKPA PROTEIN"/>
    <property type="match status" value="1"/>
</dbReference>
<dbReference type="PROSITE" id="PS50054">
    <property type="entry name" value="TYR_PHOSPHATASE_DUAL"/>
    <property type="match status" value="1"/>
</dbReference>
<name>A0A250XT28_9CHLO</name>
<dbReference type="PROSITE" id="PS50056">
    <property type="entry name" value="TYR_PHOSPHATASE_2"/>
    <property type="match status" value="1"/>
</dbReference>
<evidence type="ECO:0008006" key="8">
    <source>
        <dbReference type="Google" id="ProtNLM"/>
    </source>
</evidence>
<evidence type="ECO:0000256" key="3">
    <source>
        <dbReference type="SAM" id="MobiDB-lite"/>
    </source>
</evidence>